<dbReference type="InterPro" id="IPR016197">
    <property type="entry name" value="Chromo-like_dom_sf"/>
</dbReference>
<sequence length="140" mass="16478">MTRKGKFSPPAKRYSGTSNKILKQRPKHAAHTASDEDSGEDCARHLRSNKWLVLNARPCRSCRHKRRRNRGSADKDDKYGVQNILDDHVNRKKLQYRVQWLGYDNDLEWYDVVNFKNSPLKLGEFVKVYEQTCQQTNQIK</sequence>
<name>A0A6A5S7G0_9PLEO</name>
<evidence type="ECO:0000259" key="3">
    <source>
        <dbReference type="PROSITE" id="PS50013"/>
    </source>
</evidence>
<evidence type="ECO:0000313" key="5">
    <source>
        <dbReference type="Proteomes" id="UP000800038"/>
    </source>
</evidence>
<dbReference type="AlphaFoldDB" id="A0A6A5S7G0"/>
<protein>
    <recommendedName>
        <fullName evidence="3">Chromo domain-containing protein</fullName>
    </recommendedName>
</protein>
<evidence type="ECO:0000256" key="2">
    <source>
        <dbReference type="SAM" id="MobiDB-lite"/>
    </source>
</evidence>
<feature type="domain" description="Chromo" evidence="3">
    <location>
        <begin position="79"/>
        <end position="137"/>
    </location>
</feature>
<dbReference type="OrthoDB" id="3792359at2759"/>
<dbReference type="PROSITE" id="PS50013">
    <property type="entry name" value="CHROMO_2"/>
    <property type="match status" value="1"/>
</dbReference>
<dbReference type="CDD" id="cd00024">
    <property type="entry name" value="CD_CSD"/>
    <property type="match status" value="1"/>
</dbReference>
<dbReference type="Gene3D" id="2.40.50.40">
    <property type="match status" value="1"/>
</dbReference>
<dbReference type="Proteomes" id="UP000800038">
    <property type="component" value="Unassembled WGS sequence"/>
</dbReference>
<feature type="region of interest" description="Disordered" evidence="2">
    <location>
        <begin position="1"/>
        <end position="41"/>
    </location>
</feature>
<dbReference type="SUPFAM" id="SSF54160">
    <property type="entry name" value="Chromo domain-like"/>
    <property type="match status" value="1"/>
</dbReference>
<accession>A0A6A5S7G0</accession>
<proteinExistence type="predicted"/>
<evidence type="ECO:0000313" key="4">
    <source>
        <dbReference type="EMBL" id="KAF1935982.1"/>
    </source>
</evidence>
<dbReference type="EMBL" id="ML976220">
    <property type="protein sequence ID" value="KAF1935982.1"/>
    <property type="molecule type" value="Genomic_DNA"/>
</dbReference>
<evidence type="ECO:0000256" key="1">
    <source>
        <dbReference type="ARBA" id="ARBA00011353"/>
    </source>
</evidence>
<dbReference type="InterPro" id="IPR000953">
    <property type="entry name" value="Chromo/chromo_shadow_dom"/>
</dbReference>
<comment type="subunit">
    <text evidence="1">Component of the NuA4 histone acetyltransferase complex.</text>
</comment>
<reference evidence="4" key="1">
    <citation type="journal article" date="2020" name="Stud. Mycol.">
        <title>101 Dothideomycetes genomes: a test case for predicting lifestyles and emergence of pathogens.</title>
        <authorList>
            <person name="Haridas S."/>
            <person name="Albert R."/>
            <person name="Binder M."/>
            <person name="Bloem J."/>
            <person name="Labutti K."/>
            <person name="Salamov A."/>
            <person name="Andreopoulos B."/>
            <person name="Baker S."/>
            <person name="Barry K."/>
            <person name="Bills G."/>
            <person name="Bluhm B."/>
            <person name="Cannon C."/>
            <person name="Castanera R."/>
            <person name="Culley D."/>
            <person name="Daum C."/>
            <person name="Ezra D."/>
            <person name="Gonzalez J."/>
            <person name="Henrissat B."/>
            <person name="Kuo A."/>
            <person name="Liang C."/>
            <person name="Lipzen A."/>
            <person name="Lutzoni F."/>
            <person name="Magnuson J."/>
            <person name="Mondo S."/>
            <person name="Nolan M."/>
            <person name="Ohm R."/>
            <person name="Pangilinan J."/>
            <person name="Park H.-J."/>
            <person name="Ramirez L."/>
            <person name="Alfaro M."/>
            <person name="Sun H."/>
            <person name="Tritt A."/>
            <person name="Yoshinaga Y."/>
            <person name="Zwiers L.-H."/>
            <person name="Turgeon B."/>
            <person name="Goodwin S."/>
            <person name="Spatafora J."/>
            <person name="Crous P."/>
            <person name="Grigoriev I."/>
        </authorList>
    </citation>
    <scope>NUCLEOTIDE SEQUENCE</scope>
    <source>
        <strain evidence="4">CBS 161.51</strain>
    </source>
</reference>
<gene>
    <name evidence="4" type="ORF">EJ02DRAFT_482752</name>
</gene>
<organism evidence="4 5">
    <name type="scientific">Clathrospora elynae</name>
    <dbReference type="NCBI Taxonomy" id="706981"/>
    <lineage>
        <taxon>Eukaryota</taxon>
        <taxon>Fungi</taxon>
        <taxon>Dikarya</taxon>
        <taxon>Ascomycota</taxon>
        <taxon>Pezizomycotina</taxon>
        <taxon>Dothideomycetes</taxon>
        <taxon>Pleosporomycetidae</taxon>
        <taxon>Pleosporales</taxon>
        <taxon>Diademaceae</taxon>
        <taxon>Clathrospora</taxon>
    </lineage>
</organism>
<dbReference type="GO" id="GO:0006338">
    <property type="term" value="P:chromatin remodeling"/>
    <property type="evidence" value="ECO:0007669"/>
    <property type="project" value="UniProtKB-ARBA"/>
</dbReference>
<keyword evidence="5" id="KW-1185">Reference proteome</keyword>